<sequence length="614" mass="69927">MMPDVSMHCNFHSVRNTFGMPSRPDSSSVFFSVLQPSVSFRGQGLFTQDRPNELRQCPLGRPVSSPILSLTHRLSIEVTIEPRNFAESYRFVLERRVFMKMKFLPKAVLLGAAFWIAGSFDLLTDAQVQGQQFGPIDMLPSPTQDIPRSPITGSPDTFKPIDRPGSILTPRRPIQLPEPTFGPMLGPSRSRQTPNEAVQPPAAAGLQIRVGDLIHPENERLAVRDDNGNRVVGRYLVGSGSVRFVLMPDGRLKVFDDAEVSPTEDAFTPMTIDEVRDRWLADERLAKLEMKSTQSRHFLFLYNTSEPFIRATRTILETMYPAVRKYFQRTRIDTHEPEFPLVIVAFANDHQFQEFNRMPEGVVAYYDSAFNNVALYEQSRLNQVAPQVAVMNSISTIAHEGVHQILYNIGVQQRLSQWPMWLSEGLPEFFAPTSTGEGARWKGLGATNDLRMKEIFEDVKSGRRLGDGSHLKRLVESNEFDSQEYAYAWGVIHWMARKQREELFASIREASTRKPLAHLTENAPDNASFFQKHLGDDFVEHEKDLARHLLSIRWVDPAENQVHYLVISGSRVTLTTTPERVEELRRATLPLQKFRVQRFRTRTLAMQAMSAITQ</sequence>
<dbReference type="OrthoDB" id="291356at2"/>
<protein>
    <recommendedName>
        <fullName evidence="2">DUF1570 domain-containing protein</fullName>
    </recommendedName>
</protein>
<dbReference type="EnsemblBacteria" id="CAD75540">
    <property type="protein sequence ID" value="CAD75540"/>
    <property type="gene ID" value="RB7734"/>
</dbReference>
<dbReference type="eggNOG" id="ENOG502ZA8K">
    <property type="taxonomic scope" value="Bacteria"/>
</dbReference>
<keyword evidence="4" id="KW-1185">Reference proteome</keyword>
<accession>Q7UN79</accession>
<dbReference type="AlphaFoldDB" id="Q7UN79"/>
<organism evidence="3 4">
    <name type="scientific">Rhodopirellula baltica (strain DSM 10527 / NCIMB 13988 / SH1)</name>
    <dbReference type="NCBI Taxonomy" id="243090"/>
    <lineage>
        <taxon>Bacteria</taxon>
        <taxon>Pseudomonadati</taxon>
        <taxon>Planctomycetota</taxon>
        <taxon>Planctomycetia</taxon>
        <taxon>Pirellulales</taxon>
        <taxon>Pirellulaceae</taxon>
        <taxon>Rhodopirellula</taxon>
    </lineage>
</organism>
<evidence type="ECO:0000313" key="3">
    <source>
        <dbReference type="EMBL" id="CAD75540.1"/>
    </source>
</evidence>
<evidence type="ECO:0000256" key="1">
    <source>
        <dbReference type="SAM" id="MobiDB-lite"/>
    </source>
</evidence>
<evidence type="ECO:0000313" key="4">
    <source>
        <dbReference type="Proteomes" id="UP000001025"/>
    </source>
</evidence>
<evidence type="ECO:0000259" key="2">
    <source>
        <dbReference type="Pfam" id="PF07607"/>
    </source>
</evidence>
<dbReference type="InParanoid" id="Q7UN79"/>
<proteinExistence type="predicted"/>
<dbReference type="KEGG" id="rba:RB7734"/>
<dbReference type="EMBL" id="BX294146">
    <property type="protein sequence ID" value="CAD75540.1"/>
    <property type="molecule type" value="Genomic_DNA"/>
</dbReference>
<gene>
    <name evidence="3" type="ordered locus">RB7734</name>
</gene>
<dbReference type="STRING" id="243090.RB7734"/>
<name>Q7UN79_RHOBA</name>
<dbReference type="Proteomes" id="UP000001025">
    <property type="component" value="Chromosome"/>
</dbReference>
<dbReference type="HOGENOM" id="CLU_444713_0_0_0"/>
<dbReference type="Pfam" id="PF07607">
    <property type="entry name" value="DUF1570"/>
    <property type="match status" value="1"/>
</dbReference>
<reference evidence="3 4" key="1">
    <citation type="journal article" date="2003" name="Proc. Natl. Acad. Sci. U.S.A.">
        <title>Complete genome sequence of the marine planctomycete Pirellula sp. strain 1.</title>
        <authorList>
            <person name="Gloeckner F.O."/>
            <person name="Kube M."/>
            <person name="Bauer M."/>
            <person name="Teeling H."/>
            <person name="Lombardot T."/>
            <person name="Ludwig W."/>
            <person name="Gade D."/>
            <person name="Beck A."/>
            <person name="Borzym K."/>
            <person name="Heitmann K."/>
            <person name="Rabus R."/>
            <person name="Schlesner H."/>
            <person name="Amann R."/>
            <person name="Reinhardt R."/>
        </authorList>
    </citation>
    <scope>NUCLEOTIDE SEQUENCE [LARGE SCALE GENOMIC DNA]</scope>
    <source>
        <strain evidence="4">DSM 10527 / NCIMB 13988 / SH1</strain>
    </source>
</reference>
<feature type="region of interest" description="Disordered" evidence="1">
    <location>
        <begin position="150"/>
        <end position="179"/>
    </location>
</feature>
<feature type="domain" description="DUF1570" evidence="2">
    <location>
        <begin position="393"/>
        <end position="517"/>
    </location>
</feature>
<dbReference type="PATRIC" id="fig|243090.15.peg.3729"/>
<dbReference type="InterPro" id="IPR011464">
    <property type="entry name" value="DUF1570"/>
</dbReference>